<dbReference type="InterPro" id="IPR011652">
    <property type="entry name" value="MORN_2"/>
</dbReference>
<accession>A0A1I1HSK6</accession>
<dbReference type="Pfam" id="PF07661">
    <property type="entry name" value="MORN_2"/>
    <property type="match status" value="9"/>
</dbReference>
<dbReference type="AlphaFoldDB" id="A0A1I1HSK6"/>
<evidence type="ECO:0000313" key="1">
    <source>
        <dbReference type="EMBL" id="SFC26876.1"/>
    </source>
</evidence>
<dbReference type="Proteomes" id="UP000199514">
    <property type="component" value="Unassembled WGS sequence"/>
</dbReference>
<dbReference type="EMBL" id="FOLE01000004">
    <property type="protein sequence ID" value="SFC26876.1"/>
    <property type="molecule type" value="Genomic_DNA"/>
</dbReference>
<gene>
    <name evidence="1" type="ORF">SAMN05421780_10475</name>
</gene>
<name>A0A1I1HSK6_9BACT</name>
<reference evidence="1 2" key="1">
    <citation type="submission" date="2016-10" db="EMBL/GenBank/DDBJ databases">
        <authorList>
            <person name="de Groot N.N."/>
        </authorList>
    </citation>
    <scope>NUCLEOTIDE SEQUENCE [LARGE SCALE GENOMIC DNA]</scope>
    <source>
        <strain evidence="1 2">DSM 6793</strain>
    </source>
</reference>
<dbReference type="Gene3D" id="3.90.930.1">
    <property type="match status" value="2"/>
</dbReference>
<dbReference type="SUPFAM" id="SSF82185">
    <property type="entry name" value="Histone H3 K4-specific methyltransferase SET7/9 N-terminal domain"/>
    <property type="match status" value="2"/>
</dbReference>
<dbReference type="STRING" id="927664.SAMN05421780_10475"/>
<organism evidence="1 2">
    <name type="scientific">Flexibacter flexilis DSM 6793</name>
    <dbReference type="NCBI Taxonomy" id="927664"/>
    <lineage>
        <taxon>Bacteria</taxon>
        <taxon>Pseudomonadati</taxon>
        <taxon>Bacteroidota</taxon>
        <taxon>Cytophagia</taxon>
        <taxon>Cytophagales</taxon>
        <taxon>Flexibacteraceae</taxon>
        <taxon>Flexibacter</taxon>
    </lineage>
</organism>
<dbReference type="PANTHER" id="PTHR33706:SF1">
    <property type="entry name" value="TPR REPEAT PROTEIN"/>
    <property type="match status" value="1"/>
</dbReference>
<evidence type="ECO:0000313" key="2">
    <source>
        <dbReference type="Proteomes" id="UP000199514"/>
    </source>
</evidence>
<dbReference type="PANTHER" id="PTHR33706">
    <property type="entry name" value="MORN VARIANT REPEAT PROTEIN"/>
    <property type="match status" value="1"/>
</dbReference>
<dbReference type="Gene3D" id="2.20.110.10">
    <property type="entry name" value="Histone H3 K4-specific methyltransferase SET7/9 N-terminal domain"/>
    <property type="match status" value="2"/>
</dbReference>
<keyword evidence="2" id="KW-1185">Reference proteome</keyword>
<sequence length="613" mass="71120">MLWAIVQNTMAQHTAANIPTKRMVEYYDKAKHKPKQVYFVMQNKPSIQHGDFVEYYYNGQTKTQGQYTKGKTTGYWEYFYENGKPKMKGTLRNGVQQESWKYFYENGKLSRKGMMRDGQKIGLWAFYYENGNAKSEGIIEDGKNEGLWTYYYENGNKKATALYVRGRGFYKEVYDTGEPKMQGIIDNGKSDSLWQYFHENGKLKAEGLEKNGVKQGNWRFYHANGVLASEGAYSNGELDGNWKYYYESGKLSSEGQQQKGQKQGHWRLYYESGKFMGEGFFENGNGPYKEYYDNGKLRIEGYLQNGKNHGLWTYYYEDGVVEGRCEYLNGEGLYKGMYRNGTIKMTGKLKDGQKVGQWSLYNEDGSFAGYYKTFYNKELPVSKHNPAPADTVKPLPVVHVKPTGKPDFIQKKRLPRYFVKRINESKGLMLSFNPLPIMFNELPISIEYYWHERLGYELRYTVLRNPFFSEHGGTIQPDRLYKNGFNVDFRQKLYHPNGGAGSFYISQEVRFSQVDYSAKVTEMTDSLTSYYKEYKANETRIELAVTAGNRLFWTLSRHLTLSADMYAGIAAAYRQTNVPDALVFQQVRTSKYSFPLRFGFSIGLLYSKHGVFD</sequence>
<protein>
    <submittedName>
        <fullName evidence="1">Antitoxin component YwqK of the YwqJK toxin-antitoxin module</fullName>
    </submittedName>
</protein>
<proteinExistence type="predicted"/>